<keyword evidence="7 15" id="KW-0507">mRNA processing</keyword>
<dbReference type="GO" id="GO:0008033">
    <property type="term" value="P:tRNA processing"/>
    <property type="evidence" value="ECO:0007669"/>
    <property type="project" value="UniProtKB-KW"/>
</dbReference>
<dbReference type="PROSITE" id="PS50142">
    <property type="entry name" value="RNASE_3_2"/>
    <property type="match status" value="1"/>
</dbReference>
<evidence type="ECO:0000256" key="5">
    <source>
        <dbReference type="ARBA" id="ARBA00022490"/>
    </source>
</evidence>
<comment type="similarity">
    <text evidence="3">Belongs to the ribonuclease III family.</text>
</comment>
<comment type="caution">
    <text evidence="18">The sequence shown here is derived from an EMBL/GenBank/DDBJ whole genome shotgun (WGS) entry which is preliminary data.</text>
</comment>
<feature type="binding site" evidence="15">
    <location>
        <position position="113"/>
    </location>
    <ligand>
        <name>Mg(2+)</name>
        <dbReference type="ChEBI" id="CHEBI:18420"/>
    </ligand>
</feature>
<dbReference type="PROSITE" id="PS00517">
    <property type="entry name" value="RNASE_3_1"/>
    <property type="match status" value="1"/>
</dbReference>
<keyword evidence="10 15" id="KW-0479">Metal-binding</keyword>
<dbReference type="EC" id="3.1.26.3" evidence="15"/>
<gene>
    <name evidence="15 18" type="primary">rnc</name>
    <name evidence="18" type="ORF">KP803_15895</name>
</gene>
<dbReference type="GO" id="GO:0042802">
    <property type="term" value="F:identical protein binding"/>
    <property type="evidence" value="ECO:0007669"/>
    <property type="project" value="UniProtKB-ARBA"/>
</dbReference>
<dbReference type="GO" id="GO:0006397">
    <property type="term" value="P:mRNA processing"/>
    <property type="evidence" value="ECO:0007669"/>
    <property type="project" value="UniProtKB-UniRule"/>
</dbReference>
<dbReference type="FunFam" id="1.10.1520.10:FF:000001">
    <property type="entry name" value="Ribonuclease 3"/>
    <property type="match status" value="1"/>
</dbReference>
<evidence type="ECO:0000259" key="16">
    <source>
        <dbReference type="PROSITE" id="PS50137"/>
    </source>
</evidence>
<dbReference type="Pfam" id="PF00035">
    <property type="entry name" value="dsrm"/>
    <property type="match status" value="1"/>
</dbReference>
<feature type="binding site" evidence="15">
    <location>
        <position position="40"/>
    </location>
    <ligand>
        <name>Mg(2+)</name>
        <dbReference type="ChEBI" id="CHEBI:18420"/>
    </ligand>
</feature>
<name>A0A9X1XPI1_9VIBR</name>
<sequence length="227" mass="25029">MNSPIEKLQKKIGYQFADADHLDLALTHRSAHGKHNERLEFLGDSILSFVIADDLYHRFPKVNEGDMSRMRATLVRGHTLAELGREFELGEYLKLGPGELKSGGFRRDSILADAVEAIIGAVYLDSDTETVRGIILSWYKTRLDAIEPGVSQKDPKTRLQEFLQGRRKPLPVYTVTNIKGEAHNQEFTVSCDVAGLGQPVIGKGTSRRKAEQAAAGTALELVTNGGK</sequence>
<feature type="active site" evidence="15">
    <location>
        <position position="116"/>
    </location>
</feature>
<dbReference type="GO" id="GO:0005737">
    <property type="term" value="C:cytoplasm"/>
    <property type="evidence" value="ECO:0007669"/>
    <property type="project" value="UniProtKB-SubCell"/>
</dbReference>
<dbReference type="SMART" id="SM00358">
    <property type="entry name" value="DSRM"/>
    <property type="match status" value="1"/>
</dbReference>
<keyword evidence="19" id="KW-1185">Reference proteome</keyword>
<feature type="binding site" evidence="15">
    <location>
        <position position="116"/>
    </location>
    <ligand>
        <name>Mg(2+)</name>
        <dbReference type="ChEBI" id="CHEBI:18420"/>
    </ligand>
</feature>
<keyword evidence="5 15" id="KW-0963">Cytoplasm</keyword>
<feature type="domain" description="RNase III" evidence="17">
    <location>
        <begin position="5"/>
        <end position="127"/>
    </location>
</feature>
<dbReference type="GO" id="GO:0019843">
    <property type="term" value="F:rRNA binding"/>
    <property type="evidence" value="ECO:0007669"/>
    <property type="project" value="UniProtKB-KW"/>
</dbReference>
<feature type="domain" description="DRBM" evidence="16">
    <location>
        <begin position="154"/>
        <end position="224"/>
    </location>
</feature>
<dbReference type="GO" id="GO:0046872">
    <property type="term" value="F:metal ion binding"/>
    <property type="evidence" value="ECO:0007669"/>
    <property type="project" value="UniProtKB-KW"/>
</dbReference>
<dbReference type="PANTHER" id="PTHR11207:SF0">
    <property type="entry name" value="RIBONUCLEASE 3"/>
    <property type="match status" value="1"/>
</dbReference>
<dbReference type="Proteomes" id="UP001139559">
    <property type="component" value="Unassembled WGS sequence"/>
</dbReference>
<dbReference type="CDD" id="cd00593">
    <property type="entry name" value="RIBOc"/>
    <property type="match status" value="1"/>
</dbReference>
<evidence type="ECO:0000313" key="19">
    <source>
        <dbReference type="Proteomes" id="UP001139559"/>
    </source>
</evidence>
<dbReference type="GO" id="GO:0004525">
    <property type="term" value="F:ribonuclease III activity"/>
    <property type="evidence" value="ECO:0007669"/>
    <property type="project" value="UniProtKB-UniRule"/>
</dbReference>
<evidence type="ECO:0000259" key="17">
    <source>
        <dbReference type="PROSITE" id="PS50142"/>
    </source>
</evidence>
<dbReference type="SMART" id="SM00535">
    <property type="entry name" value="RIBOc"/>
    <property type="match status" value="1"/>
</dbReference>
<dbReference type="InterPro" id="IPR036389">
    <property type="entry name" value="RNase_III_sf"/>
</dbReference>
<evidence type="ECO:0000256" key="6">
    <source>
        <dbReference type="ARBA" id="ARBA00022552"/>
    </source>
</evidence>
<dbReference type="SUPFAM" id="SSF69065">
    <property type="entry name" value="RNase III domain-like"/>
    <property type="match status" value="1"/>
</dbReference>
<evidence type="ECO:0000256" key="7">
    <source>
        <dbReference type="ARBA" id="ARBA00022664"/>
    </source>
</evidence>
<comment type="catalytic activity">
    <reaction evidence="1 15">
        <text>Endonucleolytic cleavage to 5'-phosphomonoester.</text>
        <dbReference type="EC" id="3.1.26.3"/>
    </reaction>
</comment>
<evidence type="ECO:0000256" key="15">
    <source>
        <dbReference type="HAMAP-Rule" id="MF_00104"/>
    </source>
</evidence>
<keyword evidence="14 15" id="KW-0694">RNA-binding</keyword>
<dbReference type="NCBIfam" id="TIGR02191">
    <property type="entry name" value="RNaseIII"/>
    <property type="match status" value="1"/>
</dbReference>
<dbReference type="Gene3D" id="1.10.1520.10">
    <property type="entry name" value="Ribonuclease III domain"/>
    <property type="match status" value="1"/>
</dbReference>
<evidence type="ECO:0000256" key="12">
    <source>
        <dbReference type="ARBA" id="ARBA00022801"/>
    </source>
</evidence>
<evidence type="ECO:0000256" key="4">
    <source>
        <dbReference type="ARBA" id="ARBA00011738"/>
    </source>
</evidence>
<dbReference type="AlphaFoldDB" id="A0A9X1XPI1"/>
<dbReference type="RefSeq" id="WP_248009844.1">
    <property type="nucleotide sequence ID" value="NZ_JAJHVV010000010.1"/>
</dbReference>
<comment type="subcellular location">
    <subcellularLocation>
        <location evidence="2 15">Cytoplasm</location>
    </subcellularLocation>
</comment>
<evidence type="ECO:0000256" key="8">
    <source>
        <dbReference type="ARBA" id="ARBA00022694"/>
    </source>
</evidence>
<feature type="active site" evidence="15">
    <location>
        <position position="44"/>
    </location>
</feature>
<evidence type="ECO:0000256" key="2">
    <source>
        <dbReference type="ARBA" id="ARBA00004496"/>
    </source>
</evidence>
<dbReference type="GO" id="GO:0010468">
    <property type="term" value="P:regulation of gene expression"/>
    <property type="evidence" value="ECO:0007669"/>
    <property type="project" value="TreeGrafter"/>
</dbReference>
<evidence type="ECO:0000256" key="3">
    <source>
        <dbReference type="ARBA" id="ARBA00010183"/>
    </source>
</evidence>
<comment type="subunit">
    <text evidence="4 15">Homodimer.</text>
</comment>
<keyword evidence="13 15" id="KW-0460">Magnesium</keyword>
<proteinExistence type="inferred from homology"/>
<reference evidence="18" key="1">
    <citation type="submission" date="2021-11" db="EMBL/GenBank/DDBJ databases">
        <title>Vibrio ZSDE26 sp. nov. and Vibrio ZSDZ34 sp. nov., isolated from coastal seawater in Qingdao.</title>
        <authorList>
            <person name="Zhang P."/>
        </authorList>
    </citation>
    <scope>NUCLEOTIDE SEQUENCE</scope>
    <source>
        <strain evidence="18">ZSDE26</strain>
    </source>
</reference>
<dbReference type="EMBL" id="JAJHVV010000010">
    <property type="protein sequence ID" value="MCK6264760.1"/>
    <property type="molecule type" value="Genomic_DNA"/>
</dbReference>
<dbReference type="Gene3D" id="3.30.160.20">
    <property type="match status" value="1"/>
</dbReference>
<keyword evidence="11 15" id="KW-0255">Endonuclease</keyword>
<protein>
    <recommendedName>
        <fullName evidence="15">Ribonuclease 3</fullName>
        <ecNumber evidence="15">3.1.26.3</ecNumber>
    </recommendedName>
    <alternativeName>
        <fullName evidence="15">Ribonuclease III</fullName>
        <shortName evidence="15">RNase III</shortName>
    </alternativeName>
</protein>
<keyword evidence="8 15" id="KW-0819">tRNA processing</keyword>
<comment type="cofactor">
    <cofactor evidence="15">
        <name>Mg(2+)</name>
        <dbReference type="ChEBI" id="CHEBI:18420"/>
    </cofactor>
</comment>
<keyword evidence="15" id="KW-0699">rRNA-binding</keyword>
<dbReference type="HAMAP" id="MF_00104">
    <property type="entry name" value="RNase_III"/>
    <property type="match status" value="1"/>
</dbReference>
<evidence type="ECO:0000313" key="18">
    <source>
        <dbReference type="EMBL" id="MCK6264760.1"/>
    </source>
</evidence>
<accession>A0A9X1XPI1</accession>
<dbReference type="InterPro" id="IPR014720">
    <property type="entry name" value="dsRBD_dom"/>
</dbReference>
<dbReference type="PANTHER" id="PTHR11207">
    <property type="entry name" value="RIBONUCLEASE III"/>
    <property type="match status" value="1"/>
</dbReference>
<keyword evidence="6 15" id="KW-0698">rRNA processing</keyword>
<organism evidence="18 19">
    <name type="scientific">Vibrio amylolyticus</name>
    <dbReference type="NCBI Taxonomy" id="2847292"/>
    <lineage>
        <taxon>Bacteria</taxon>
        <taxon>Pseudomonadati</taxon>
        <taxon>Pseudomonadota</taxon>
        <taxon>Gammaproteobacteria</taxon>
        <taxon>Vibrionales</taxon>
        <taxon>Vibrionaceae</taxon>
        <taxon>Vibrio</taxon>
    </lineage>
</organism>
<dbReference type="GO" id="GO:0006364">
    <property type="term" value="P:rRNA processing"/>
    <property type="evidence" value="ECO:0007669"/>
    <property type="project" value="UniProtKB-UniRule"/>
</dbReference>
<evidence type="ECO:0000256" key="13">
    <source>
        <dbReference type="ARBA" id="ARBA00022842"/>
    </source>
</evidence>
<dbReference type="Pfam" id="PF14622">
    <property type="entry name" value="Ribonucleas_3_3"/>
    <property type="match status" value="1"/>
</dbReference>
<dbReference type="SUPFAM" id="SSF54768">
    <property type="entry name" value="dsRNA-binding domain-like"/>
    <property type="match status" value="1"/>
</dbReference>
<evidence type="ECO:0000256" key="14">
    <source>
        <dbReference type="ARBA" id="ARBA00022884"/>
    </source>
</evidence>
<keyword evidence="12 15" id="KW-0378">Hydrolase</keyword>
<evidence type="ECO:0000256" key="9">
    <source>
        <dbReference type="ARBA" id="ARBA00022722"/>
    </source>
</evidence>
<comment type="function">
    <text evidence="15">Digests double-stranded RNA. Involved in the processing of primary rRNA transcript to yield the immediate precursors to the large and small rRNAs (23S and 16S). Processes some mRNAs, and tRNAs when they are encoded in the rRNA operon. Processes pre-crRNA and tracrRNA of type II CRISPR loci if present in the organism.</text>
</comment>
<evidence type="ECO:0000256" key="10">
    <source>
        <dbReference type="ARBA" id="ARBA00022723"/>
    </source>
</evidence>
<keyword evidence="9 15" id="KW-0540">Nuclease</keyword>
<dbReference type="FunFam" id="3.30.160.20:FF:000003">
    <property type="entry name" value="Ribonuclease 3"/>
    <property type="match status" value="1"/>
</dbReference>
<dbReference type="CDD" id="cd10845">
    <property type="entry name" value="DSRM_RNAse_III_family"/>
    <property type="match status" value="1"/>
</dbReference>
<evidence type="ECO:0000256" key="1">
    <source>
        <dbReference type="ARBA" id="ARBA00000109"/>
    </source>
</evidence>
<dbReference type="PROSITE" id="PS50137">
    <property type="entry name" value="DS_RBD"/>
    <property type="match status" value="1"/>
</dbReference>
<evidence type="ECO:0000256" key="11">
    <source>
        <dbReference type="ARBA" id="ARBA00022759"/>
    </source>
</evidence>
<dbReference type="InterPro" id="IPR011907">
    <property type="entry name" value="RNase_III"/>
</dbReference>
<dbReference type="GO" id="GO:0003725">
    <property type="term" value="F:double-stranded RNA binding"/>
    <property type="evidence" value="ECO:0007669"/>
    <property type="project" value="TreeGrafter"/>
</dbReference>
<dbReference type="InterPro" id="IPR000999">
    <property type="entry name" value="RNase_III_dom"/>
</dbReference>